<dbReference type="Proteomes" id="UP000053864">
    <property type="component" value="Unassembled WGS sequence"/>
</dbReference>
<dbReference type="Proteomes" id="UP000053236">
    <property type="component" value="Unassembled WGS sequence"/>
</dbReference>
<proteinExistence type="predicted"/>
<evidence type="ECO:0000313" key="2">
    <source>
        <dbReference type="EMBL" id="ETL46305.1"/>
    </source>
</evidence>
<protein>
    <submittedName>
        <fullName evidence="2">Uncharacterized protein</fullName>
    </submittedName>
</protein>
<evidence type="ECO:0000313" key="3">
    <source>
        <dbReference type="Proteomes" id="UP000053864"/>
    </source>
</evidence>
<sequence length="172" mass="19260">MQGDRGALEAVWEGNRNKIRCDANDLELFLARVNCRQWLKTAGVVDVRLGDHGYPQGFARMEEVTLFLNSTDIFGVSFQANESEVYVLLVVPPARSTIDFDGTNSWQTIFHRDVVAATSLPAIGVLRKFVGRALPVKIELPKFMIDGWSLLLGADLRDTLFDEKDRSPCENS</sequence>
<evidence type="ECO:0000313" key="1">
    <source>
        <dbReference type="EMBL" id="ETK92893.1"/>
    </source>
</evidence>
<dbReference type="EMBL" id="KI685102">
    <property type="protein sequence ID" value="ETK92893.1"/>
    <property type="molecule type" value="Genomic_DNA"/>
</dbReference>
<reference evidence="1" key="1">
    <citation type="submission" date="2013-11" db="EMBL/GenBank/DDBJ databases">
        <title>The Genome Sequence of Phytophthora parasitica CJ02B3.</title>
        <authorList>
            <consortium name="The Broad Institute Genomics Platform"/>
            <person name="Russ C."/>
            <person name="Tyler B."/>
            <person name="Panabieres F."/>
            <person name="Shan W."/>
            <person name="Tripathy S."/>
            <person name="Grunwald N."/>
            <person name="Machado M."/>
            <person name="Johnson C.S."/>
            <person name="Arredondo F."/>
            <person name="Hong C."/>
            <person name="Coffey M."/>
            <person name="Young S.K."/>
            <person name="Zeng Q."/>
            <person name="Gargeya S."/>
            <person name="Fitzgerald M."/>
            <person name="Abouelleil A."/>
            <person name="Alvarado L."/>
            <person name="Chapman S.B."/>
            <person name="Gainer-Dewar J."/>
            <person name="Goldberg J."/>
            <person name="Griggs A."/>
            <person name="Gujja S."/>
            <person name="Hansen M."/>
            <person name="Howarth C."/>
            <person name="Imamovic A."/>
            <person name="Ireland A."/>
            <person name="Larimer J."/>
            <person name="McCowan C."/>
            <person name="Murphy C."/>
            <person name="Pearson M."/>
            <person name="Poon T.W."/>
            <person name="Priest M."/>
            <person name="Roberts A."/>
            <person name="Saif S."/>
            <person name="Shea T."/>
            <person name="Sykes S."/>
            <person name="Wortman J."/>
            <person name="Nusbaum C."/>
            <person name="Birren B."/>
        </authorList>
    </citation>
    <scope>NUCLEOTIDE SEQUENCE [LARGE SCALE GENOMIC DNA]</scope>
    <source>
        <strain evidence="1">CJ02B3</strain>
    </source>
</reference>
<accession>W2JIM3</accession>
<dbReference type="VEuPathDB" id="FungiDB:PPTG_08021"/>
<name>W2JIM3_PHYNI</name>
<dbReference type="AlphaFoldDB" id="W2JIM3"/>
<dbReference type="EMBL" id="KI671614">
    <property type="protein sequence ID" value="ETL46305.1"/>
    <property type="molecule type" value="Genomic_DNA"/>
</dbReference>
<gene>
    <name evidence="1" type="ORF">L915_03858</name>
    <name evidence="2" type="ORF">L916_03800</name>
</gene>
<organism evidence="2 3">
    <name type="scientific">Phytophthora nicotianae</name>
    <name type="common">Potato buckeye rot agent</name>
    <name type="synonym">Phytophthora parasitica</name>
    <dbReference type="NCBI Taxonomy" id="4792"/>
    <lineage>
        <taxon>Eukaryota</taxon>
        <taxon>Sar</taxon>
        <taxon>Stramenopiles</taxon>
        <taxon>Oomycota</taxon>
        <taxon>Peronosporomycetes</taxon>
        <taxon>Peronosporales</taxon>
        <taxon>Peronosporaceae</taxon>
        <taxon>Phytophthora</taxon>
    </lineage>
</organism>
<reference evidence="2 3" key="2">
    <citation type="submission" date="2013-11" db="EMBL/GenBank/DDBJ databases">
        <title>The Genome Sequence of Phytophthora parasitica CJ05E6.</title>
        <authorList>
            <consortium name="The Broad Institute Genomics Platform"/>
            <person name="Russ C."/>
            <person name="Tyler B."/>
            <person name="Panabieres F."/>
            <person name="Shan W."/>
            <person name="Tripathy S."/>
            <person name="Grunwald N."/>
            <person name="Machado M."/>
            <person name="Johnson C.S."/>
            <person name="Arredondo F."/>
            <person name="Hong C."/>
            <person name="Coffey M."/>
            <person name="Young S.K."/>
            <person name="Zeng Q."/>
            <person name="Gargeya S."/>
            <person name="Fitzgerald M."/>
            <person name="Abouelleil A."/>
            <person name="Alvarado L."/>
            <person name="Chapman S.B."/>
            <person name="Gainer-Dewar J."/>
            <person name="Goldberg J."/>
            <person name="Griggs A."/>
            <person name="Gujja S."/>
            <person name="Hansen M."/>
            <person name="Howarth C."/>
            <person name="Imamovic A."/>
            <person name="Ireland A."/>
            <person name="Larimer J."/>
            <person name="McCowan C."/>
            <person name="Murphy C."/>
            <person name="Pearson M."/>
            <person name="Poon T.W."/>
            <person name="Priest M."/>
            <person name="Roberts A."/>
            <person name="Saif S."/>
            <person name="Shea T."/>
            <person name="Sykes S."/>
            <person name="Wortman J."/>
            <person name="Nusbaum C."/>
            <person name="Birren B."/>
        </authorList>
    </citation>
    <scope>NUCLEOTIDE SEQUENCE [LARGE SCALE GENOMIC DNA]</scope>
    <source>
        <strain evidence="2 3">CJ05E6</strain>
    </source>
</reference>